<evidence type="ECO:0000256" key="1">
    <source>
        <dbReference type="SAM" id="MobiDB-lite"/>
    </source>
</evidence>
<accession>A0A9P3G2B8</accession>
<protein>
    <submittedName>
        <fullName evidence="2">Uncharacterized protein</fullName>
    </submittedName>
</protein>
<feature type="region of interest" description="Disordered" evidence="1">
    <location>
        <begin position="45"/>
        <end position="87"/>
    </location>
</feature>
<keyword evidence="3" id="KW-1185">Reference proteome</keyword>
<dbReference type="Proteomes" id="UP000703269">
    <property type="component" value="Unassembled WGS sequence"/>
</dbReference>
<organism evidence="2 3">
    <name type="scientific">Phanerochaete sordida</name>
    <dbReference type="NCBI Taxonomy" id="48140"/>
    <lineage>
        <taxon>Eukaryota</taxon>
        <taxon>Fungi</taxon>
        <taxon>Dikarya</taxon>
        <taxon>Basidiomycota</taxon>
        <taxon>Agaricomycotina</taxon>
        <taxon>Agaricomycetes</taxon>
        <taxon>Polyporales</taxon>
        <taxon>Phanerochaetaceae</taxon>
        <taxon>Phanerochaete</taxon>
    </lineage>
</organism>
<name>A0A9P3G2B8_9APHY</name>
<gene>
    <name evidence="2" type="ORF">PsYK624_026740</name>
</gene>
<feature type="compositionally biased region" description="Polar residues" evidence="1">
    <location>
        <begin position="57"/>
        <end position="75"/>
    </location>
</feature>
<dbReference type="EMBL" id="BPQB01000004">
    <property type="protein sequence ID" value="GJE86594.1"/>
    <property type="molecule type" value="Genomic_DNA"/>
</dbReference>
<comment type="caution">
    <text evidence="2">The sequence shown here is derived from an EMBL/GenBank/DDBJ whole genome shotgun (WGS) entry which is preliminary data.</text>
</comment>
<evidence type="ECO:0000313" key="2">
    <source>
        <dbReference type="EMBL" id="GJE86594.1"/>
    </source>
</evidence>
<proteinExistence type="predicted"/>
<feature type="region of interest" description="Disordered" evidence="1">
    <location>
        <begin position="1"/>
        <end position="31"/>
    </location>
</feature>
<dbReference type="AlphaFoldDB" id="A0A9P3G2B8"/>
<evidence type="ECO:0000313" key="3">
    <source>
        <dbReference type="Proteomes" id="UP000703269"/>
    </source>
</evidence>
<sequence>MSSSSSNFRPSARTSDLGGGQSAGSRSMGSVHAVHAGILRAEARAGMNIGKGPPDTSAHNAAGTSASPAVSTTNCLDCDGSPGLPGI</sequence>
<reference evidence="2 3" key="1">
    <citation type="submission" date="2021-08" db="EMBL/GenBank/DDBJ databases">
        <title>Draft Genome Sequence of Phanerochaete sordida strain YK-624.</title>
        <authorList>
            <person name="Mori T."/>
            <person name="Dohra H."/>
            <person name="Suzuki T."/>
            <person name="Kawagishi H."/>
            <person name="Hirai H."/>
        </authorList>
    </citation>
    <scope>NUCLEOTIDE SEQUENCE [LARGE SCALE GENOMIC DNA]</scope>
    <source>
        <strain evidence="2 3">YK-624</strain>
    </source>
</reference>